<accession>A0AAN8XCZ9</accession>
<organism evidence="7 8">
    <name type="scientific">Halocaridina rubra</name>
    <name type="common">Hawaiian red shrimp</name>
    <dbReference type="NCBI Taxonomy" id="373956"/>
    <lineage>
        <taxon>Eukaryota</taxon>
        <taxon>Metazoa</taxon>
        <taxon>Ecdysozoa</taxon>
        <taxon>Arthropoda</taxon>
        <taxon>Crustacea</taxon>
        <taxon>Multicrustacea</taxon>
        <taxon>Malacostraca</taxon>
        <taxon>Eumalacostraca</taxon>
        <taxon>Eucarida</taxon>
        <taxon>Decapoda</taxon>
        <taxon>Pleocyemata</taxon>
        <taxon>Caridea</taxon>
        <taxon>Atyoidea</taxon>
        <taxon>Atyidae</taxon>
        <taxon>Halocaridina</taxon>
    </lineage>
</organism>
<dbReference type="InterPro" id="IPR050835">
    <property type="entry name" value="ABC_transporter_sub-D"/>
</dbReference>
<gene>
    <name evidence="7" type="primary">ABCD4_3</name>
    <name evidence="7" type="ORF">SK128_000059</name>
</gene>
<keyword evidence="5" id="KW-0472">Membrane</keyword>
<dbReference type="GO" id="GO:0007031">
    <property type="term" value="P:peroxisome organization"/>
    <property type="evidence" value="ECO:0007669"/>
    <property type="project" value="TreeGrafter"/>
</dbReference>
<dbReference type="PANTHER" id="PTHR11384">
    <property type="entry name" value="ATP-BINDING CASSETTE, SUB-FAMILY D MEMBER"/>
    <property type="match status" value="1"/>
</dbReference>
<keyword evidence="3" id="KW-0812">Transmembrane</keyword>
<feature type="non-terminal residue" evidence="7">
    <location>
        <position position="1"/>
    </location>
</feature>
<protein>
    <submittedName>
        <fullName evidence="7">ATP-binding cassette sub- D member 4</fullName>
    </submittedName>
</protein>
<dbReference type="GO" id="GO:0042760">
    <property type="term" value="P:very long-chain fatty acid catabolic process"/>
    <property type="evidence" value="ECO:0007669"/>
    <property type="project" value="TreeGrafter"/>
</dbReference>
<dbReference type="AlphaFoldDB" id="A0AAN8XCZ9"/>
<evidence type="ECO:0000256" key="3">
    <source>
        <dbReference type="ARBA" id="ARBA00022692"/>
    </source>
</evidence>
<evidence type="ECO:0000256" key="5">
    <source>
        <dbReference type="ARBA" id="ARBA00023136"/>
    </source>
</evidence>
<dbReference type="Gene3D" id="3.40.50.300">
    <property type="entry name" value="P-loop containing nucleotide triphosphate hydrolases"/>
    <property type="match status" value="1"/>
</dbReference>
<comment type="similarity">
    <text evidence="1">Belongs to the ABC transporter superfamily. ABCD family. Peroxisomal fatty acyl CoA transporter (TC 3.A.1.203) subfamily.</text>
</comment>
<dbReference type="InterPro" id="IPR003439">
    <property type="entry name" value="ABC_transporter-like_ATP-bd"/>
</dbReference>
<proteinExistence type="inferred from homology"/>
<dbReference type="GO" id="GO:0015910">
    <property type="term" value="P:long-chain fatty acid import into peroxisome"/>
    <property type="evidence" value="ECO:0007669"/>
    <property type="project" value="TreeGrafter"/>
</dbReference>
<dbReference type="GO" id="GO:0005778">
    <property type="term" value="C:peroxisomal membrane"/>
    <property type="evidence" value="ECO:0007669"/>
    <property type="project" value="TreeGrafter"/>
</dbReference>
<name>A0AAN8XCZ9_HALRR</name>
<keyword evidence="7" id="KW-0547">Nucleotide-binding</keyword>
<dbReference type="PANTHER" id="PTHR11384:SF59">
    <property type="entry name" value="LYSOSOMAL COBALAMIN TRANSPORTER ABCD4"/>
    <property type="match status" value="1"/>
</dbReference>
<sequence length="67" mass="7307">IQLEVRRGENILIMGPSSSGKSSILRILLGLWPAERGTVAHDFPPGPKTVMFLPQKPLLTNGSLLEQ</sequence>
<dbReference type="GO" id="GO:0042626">
    <property type="term" value="F:ATPase-coupled transmembrane transporter activity"/>
    <property type="evidence" value="ECO:0007669"/>
    <property type="project" value="TreeGrafter"/>
</dbReference>
<keyword evidence="4" id="KW-1133">Transmembrane helix</keyword>
<dbReference type="GO" id="GO:0016887">
    <property type="term" value="F:ATP hydrolysis activity"/>
    <property type="evidence" value="ECO:0007669"/>
    <property type="project" value="InterPro"/>
</dbReference>
<keyword evidence="7" id="KW-0067">ATP-binding</keyword>
<evidence type="ECO:0000313" key="8">
    <source>
        <dbReference type="Proteomes" id="UP001381693"/>
    </source>
</evidence>
<reference evidence="7 8" key="1">
    <citation type="submission" date="2023-11" db="EMBL/GenBank/DDBJ databases">
        <title>Halocaridina rubra genome assembly.</title>
        <authorList>
            <person name="Smith C."/>
        </authorList>
    </citation>
    <scope>NUCLEOTIDE SEQUENCE [LARGE SCALE GENOMIC DNA]</scope>
    <source>
        <strain evidence="7">EP-1</strain>
        <tissue evidence="7">Whole</tissue>
    </source>
</reference>
<dbReference type="SUPFAM" id="SSF52540">
    <property type="entry name" value="P-loop containing nucleoside triphosphate hydrolases"/>
    <property type="match status" value="1"/>
</dbReference>
<dbReference type="GO" id="GO:0005324">
    <property type="term" value="F:long-chain fatty acid transmembrane transporter activity"/>
    <property type="evidence" value="ECO:0007669"/>
    <property type="project" value="TreeGrafter"/>
</dbReference>
<feature type="non-terminal residue" evidence="7">
    <location>
        <position position="67"/>
    </location>
</feature>
<dbReference type="GO" id="GO:0006635">
    <property type="term" value="P:fatty acid beta-oxidation"/>
    <property type="evidence" value="ECO:0007669"/>
    <property type="project" value="TreeGrafter"/>
</dbReference>
<evidence type="ECO:0000259" key="6">
    <source>
        <dbReference type="Pfam" id="PF00005"/>
    </source>
</evidence>
<dbReference type="Pfam" id="PF00005">
    <property type="entry name" value="ABC_tran"/>
    <property type="match status" value="1"/>
</dbReference>
<dbReference type="EMBL" id="JAXCGZ010009882">
    <property type="protein sequence ID" value="KAK7076069.1"/>
    <property type="molecule type" value="Genomic_DNA"/>
</dbReference>
<dbReference type="GO" id="GO:0005524">
    <property type="term" value="F:ATP binding"/>
    <property type="evidence" value="ECO:0007669"/>
    <property type="project" value="UniProtKB-KW"/>
</dbReference>
<keyword evidence="2" id="KW-0813">Transport</keyword>
<dbReference type="Proteomes" id="UP001381693">
    <property type="component" value="Unassembled WGS sequence"/>
</dbReference>
<evidence type="ECO:0000313" key="7">
    <source>
        <dbReference type="EMBL" id="KAK7076069.1"/>
    </source>
</evidence>
<comment type="caution">
    <text evidence="7">The sequence shown here is derived from an EMBL/GenBank/DDBJ whole genome shotgun (WGS) entry which is preliminary data.</text>
</comment>
<dbReference type="InterPro" id="IPR027417">
    <property type="entry name" value="P-loop_NTPase"/>
</dbReference>
<evidence type="ECO:0000256" key="2">
    <source>
        <dbReference type="ARBA" id="ARBA00022448"/>
    </source>
</evidence>
<keyword evidence="8" id="KW-1185">Reference proteome</keyword>
<evidence type="ECO:0000256" key="1">
    <source>
        <dbReference type="ARBA" id="ARBA00008575"/>
    </source>
</evidence>
<feature type="domain" description="ABC transporter" evidence="6">
    <location>
        <begin position="1"/>
        <end position="56"/>
    </location>
</feature>
<evidence type="ECO:0000256" key="4">
    <source>
        <dbReference type="ARBA" id="ARBA00022989"/>
    </source>
</evidence>